<dbReference type="SMART" id="SM00448">
    <property type="entry name" value="REC"/>
    <property type="match status" value="2"/>
</dbReference>
<dbReference type="InterPro" id="IPR003594">
    <property type="entry name" value="HATPase_dom"/>
</dbReference>
<reference evidence="15" key="1">
    <citation type="submission" date="2023-07" db="EMBL/GenBank/DDBJ databases">
        <title>Study on multiphase classification of strain Alteromonas salexigens isolated from the Yellow Sea.</title>
        <authorList>
            <person name="Sun L."/>
        </authorList>
    </citation>
    <scope>NUCLEOTIDE SEQUENCE [LARGE SCALE GENOMIC DNA]</scope>
    <source>
        <strain evidence="15">ASW11-19</strain>
    </source>
</reference>
<dbReference type="PRINTS" id="PR00344">
    <property type="entry name" value="BCTRLSENSOR"/>
</dbReference>
<dbReference type="Pfam" id="PF02518">
    <property type="entry name" value="HATPase_c"/>
    <property type="match status" value="1"/>
</dbReference>
<feature type="modified residue" description="4-aspartylphosphate" evidence="9">
    <location>
        <position position="530"/>
    </location>
</feature>
<evidence type="ECO:0000256" key="11">
    <source>
        <dbReference type="SAM" id="Phobius"/>
    </source>
</evidence>
<keyword evidence="4 9" id="KW-0597">Phosphoprotein</keyword>
<comment type="catalytic activity">
    <reaction evidence="1">
        <text>ATP + protein L-histidine = ADP + protein N-phospho-L-histidine.</text>
        <dbReference type="EC" id="2.7.13.3"/>
    </reaction>
</comment>
<dbReference type="SMART" id="SM00387">
    <property type="entry name" value="HATPase_c"/>
    <property type="match status" value="1"/>
</dbReference>
<dbReference type="PANTHER" id="PTHR45339">
    <property type="entry name" value="HYBRID SIGNAL TRANSDUCTION HISTIDINE KINASE J"/>
    <property type="match status" value="1"/>
</dbReference>
<dbReference type="Gene3D" id="1.10.287.130">
    <property type="match status" value="1"/>
</dbReference>
<dbReference type="InterPro" id="IPR029095">
    <property type="entry name" value="NarX-like_N"/>
</dbReference>
<evidence type="ECO:0000256" key="7">
    <source>
        <dbReference type="ARBA" id="ARBA00023012"/>
    </source>
</evidence>
<dbReference type="PROSITE" id="PS50109">
    <property type="entry name" value="HIS_KIN"/>
    <property type="match status" value="1"/>
</dbReference>
<dbReference type="EC" id="2.7.13.3" evidence="3"/>
<evidence type="ECO:0000256" key="6">
    <source>
        <dbReference type="ARBA" id="ARBA00022989"/>
    </source>
</evidence>
<dbReference type="CDD" id="cd00156">
    <property type="entry name" value="REC"/>
    <property type="match status" value="1"/>
</dbReference>
<dbReference type="InterPro" id="IPR004358">
    <property type="entry name" value="Sig_transdc_His_kin-like_C"/>
</dbReference>
<dbReference type="CDD" id="cd17546">
    <property type="entry name" value="REC_hyHK_CKI1_RcsC-like"/>
    <property type="match status" value="1"/>
</dbReference>
<evidence type="ECO:0000256" key="1">
    <source>
        <dbReference type="ARBA" id="ARBA00000085"/>
    </source>
</evidence>
<dbReference type="SMART" id="SM00388">
    <property type="entry name" value="HisKA"/>
    <property type="match status" value="1"/>
</dbReference>
<evidence type="ECO:0000256" key="9">
    <source>
        <dbReference type="PROSITE-ProRule" id="PRU00169"/>
    </source>
</evidence>
<dbReference type="InterPro" id="IPR036890">
    <property type="entry name" value="HATPase_C_sf"/>
</dbReference>
<dbReference type="CDD" id="cd16922">
    <property type="entry name" value="HATPase_EvgS-ArcB-TorS-like"/>
    <property type="match status" value="1"/>
</dbReference>
<dbReference type="Pfam" id="PF00512">
    <property type="entry name" value="HisKA"/>
    <property type="match status" value="1"/>
</dbReference>
<evidence type="ECO:0000313" key="15">
    <source>
        <dbReference type="Proteomes" id="UP001209257"/>
    </source>
</evidence>
<dbReference type="SUPFAM" id="SSF55874">
    <property type="entry name" value="ATPase domain of HSP90 chaperone/DNA topoisomerase II/histidine kinase"/>
    <property type="match status" value="1"/>
</dbReference>
<evidence type="ECO:0000256" key="5">
    <source>
        <dbReference type="ARBA" id="ARBA00022692"/>
    </source>
</evidence>
<dbReference type="CDD" id="cd00082">
    <property type="entry name" value="HisKA"/>
    <property type="match status" value="1"/>
</dbReference>
<feature type="domain" description="Histidine kinase" evidence="12">
    <location>
        <begin position="247"/>
        <end position="465"/>
    </location>
</feature>
<feature type="coiled-coil region" evidence="10">
    <location>
        <begin position="155"/>
        <end position="182"/>
    </location>
</feature>
<keyword evidence="6 11" id="KW-1133">Transmembrane helix</keyword>
<evidence type="ECO:0000259" key="12">
    <source>
        <dbReference type="PROSITE" id="PS50109"/>
    </source>
</evidence>
<evidence type="ECO:0000256" key="8">
    <source>
        <dbReference type="ARBA" id="ARBA00023136"/>
    </source>
</evidence>
<dbReference type="SUPFAM" id="SSF52172">
    <property type="entry name" value="CheY-like"/>
    <property type="match status" value="2"/>
</dbReference>
<dbReference type="Pfam" id="PF13675">
    <property type="entry name" value="PilJ"/>
    <property type="match status" value="1"/>
</dbReference>
<keyword evidence="5 11" id="KW-0812">Transmembrane</keyword>
<organism evidence="14 15">
    <name type="scientific">Alteromonas salexigens</name>
    <dbReference type="NCBI Taxonomy" id="2982530"/>
    <lineage>
        <taxon>Bacteria</taxon>
        <taxon>Pseudomonadati</taxon>
        <taxon>Pseudomonadota</taxon>
        <taxon>Gammaproteobacteria</taxon>
        <taxon>Alteromonadales</taxon>
        <taxon>Alteromonadaceae</taxon>
        <taxon>Alteromonas/Salinimonas group</taxon>
        <taxon>Alteromonas</taxon>
    </lineage>
</organism>
<feature type="domain" description="Response regulatory" evidence="13">
    <location>
        <begin position="480"/>
        <end position="597"/>
    </location>
</feature>
<dbReference type="InterPro" id="IPR011006">
    <property type="entry name" value="CheY-like_superfamily"/>
</dbReference>
<keyword evidence="7" id="KW-0902">Two-component regulatory system</keyword>
<dbReference type="InterPro" id="IPR036097">
    <property type="entry name" value="HisK_dim/P_sf"/>
</dbReference>
<accession>A0ABT2VJ05</accession>
<dbReference type="PANTHER" id="PTHR45339:SF1">
    <property type="entry name" value="HYBRID SIGNAL TRANSDUCTION HISTIDINE KINASE J"/>
    <property type="match status" value="1"/>
</dbReference>
<dbReference type="SUPFAM" id="SSF47384">
    <property type="entry name" value="Homodimeric domain of signal transducing histidine kinase"/>
    <property type="match status" value="1"/>
</dbReference>
<evidence type="ECO:0000259" key="13">
    <source>
        <dbReference type="PROSITE" id="PS50110"/>
    </source>
</evidence>
<feature type="modified residue" description="4-aspartylphosphate" evidence="9">
    <location>
        <position position="660"/>
    </location>
</feature>
<dbReference type="PROSITE" id="PS50110">
    <property type="entry name" value="RESPONSE_REGULATORY"/>
    <property type="match status" value="2"/>
</dbReference>
<protein>
    <recommendedName>
        <fullName evidence="3">histidine kinase</fullName>
        <ecNumber evidence="3">2.7.13.3</ecNumber>
    </recommendedName>
</protein>
<comment type="subcellular location">
    <subcellularLocation>
        <location evidence="2">Membrane</location>
        <topology evidence="2">Multi-pass membrane protein</topology>
    </subcellularLocation>
</comment>
<evidence type="ECO:0000256" key="3">
    <source>
        <dbReference type="ARBA" id="ARBA00012438"/>
    </source>
</evidence>
<dbReference type="Pfam" id="PF00072">
    <property type="entry name" value="Response_reg"/>
    <property type="match status" value="2"/>
</dbReference>
<dbReference type="Proteomes" id="UP001209257">
    <property type="component" value="Unassembled WGS sequence"/>
</dbReference>
<dbReference type="Gene3D" id="3.40.50.2300">
    <property type="match status" value="2"/>
</dbReference>
<dbReference type="Gene3D" id="3.30.565.10">
    <property type="entry name" value="Histidine kinase-like ATPase, C-terminal domain"/>
    <property type="match status" value="1"/>
</dbReference>
<keyword evidence="8 11" id="KW-0472">Membrane</keyword>
<feature type="domain" description="Response regulatory" evidence="13">
    <location>
        <begin position="611"/>
        <end position="725"/>
    </location>
</feature>
<dbReference type="InterPro" id="IPR001789">
    <property type="entry name" value="Sig_transdc_resp-reg_receiver"/>
</dbReference>
<comment type="caution">
    <text evidence="14">The sequence shown here is derived from an EMBL/GenBank/DDBJ whole genome shotgun (WGS) entry which is preliminary data.</text>
</comment>
<evidence type="ECO:0000256" key="2">
    <source>
        <dbReference type="ARBA" id="ARBA00004141"/>
    </source>
</evidence>
<sequence length="728" mass="81563">MDAPDPLRRKVTRTYVIALSVIAVVMTAFVLFFQYTHVAKEPLPALINIAGKQRMLSQRIALLQHNVVESSVIQSITPLQNELRTLTEEFLANHAVLSGSRTFQGRLVSLSDAQHEHYFRGLLSLDNVVNNYAARALEIANRDPASLTLVKLPRITETRRLLERLDRAVDLYEERLNTQLHNQRWYEATMWITLIVLMLLSVWLLFRPLETIISRQFSELNTARRNAERERQNTLMAHRTKVDFLSKMSHEFRTPISAIIGALELIPNMRSKQETLIQQAEQASFRLLAMTNNLLDIIDVSSANHKPVEEQFDLIKLMEECFAPMSSACRQKSLDFTMRCESQLPQFVTGHPSNIGKAIKNVLDNAVKFTEKGFVSVLVTLKVEQGSFLLTVKITDTGIGIAESEQEQIFKRFYQADAGETRRYAGAGVGLTLAQQHLEAIGGTISVSSQLGVGSEFMLTIPLHRSTAAPTPRVEQSDAVFAVVDDLEISRLYVGNIIESEGFRADTFKSGSELLARHDDIAHYAGIIADFYMPGISGIELARTISAMFGKKTPPLILMSATPDIANIVANSEVSAWQVFIKPLDRSRFIDTLHQLALPDRDLTVRLFGKRILIVEDEPINAEIINTMVSNLGYQPDLVFTGDDALNALRENVYDAVLLDINLPDISGLDVARIVREMGMTIPIIATTANAFESDKEKSYNAGIRYHLVKPITYQELKNTLRLALTVS</sequence>
<evidence type="ECO:0000256" key="4">
    <source>
        <dbReference type="ARBA" id="ARBA00022553"/>
    </source>
</evidence>
<keyword evidence="15" id="KW-1185">Reference proteome</keyword>
<evidence type="ECO:0000256" key="10">
    <source>
        <dbReference type="SAM" id="Coils"/>
    </source>
</evidence>
<dbReference type="EMBL" id="JAOTJC010000002">
    <property type="protein sequence ID" value="MCU7553009.1"/>
    <property type="molecule type" value="Genomic_DNA"/>
</dbReference>
<gene>
    <name evidence="14" type="ORF">OCL06_00195</name>
</gene>
<dbReference type="InterPro" id="IPR003661">
    <property type="entry name" value="HisK_dim/P_dom"/>
</dbReference>
<dbReference type="RefSeq" id="WP_262991703.1">
    <property type="nucleotide sequence ID" value="NZ_JAOTJC010000002.1"/>
</dbReference>
<evidence type="ECO:0000313" key="14">
    <source>
        <dbReference type="EMBL" id="MCU7553009.1"/>
    </source>
</evidence>
<proteinExistence type="predicted"/>
<keyword evidence="10" id="KW-0175">Coiled coil</keyword>
<feature type="transmembrane region" description="Helical" evidence="11">
    <location>
        <begin position="185"/>
        <end position="206"/>
    </location>
</feature>
<dbReference type="InterPro" id="IPR005467">
    <property type="entry name" value="His_kinase_dom"/>
</dbReference>
<feature type="transmembrane region" description="Helical" evidence="11">
    <location>
        <begin position="15"/>
        <end position="33"/>
    </location>
</feature>
<name>A0ABT2VJ05_9ALTE</name>